<dbReference type="HOGENOM" id="CLU_1569212_0_0_10"/>
<reference evidence="1 2" key="1">
    <citation type="submission" date="2008-06" db="EMBL/GenBank/DDBJ databases">
        <title>Complete sequence of Pelodictyon phaeoclathratiforme BU-1.</title>
        <authorList>
            <consortium name="US DOE Joint Genome Institute"/>
            <person name="Lucas S."/>
            <person name="Copeland A."/>
            <person name="Lapidus A."/>
            <person name="Glavina del Rio T."/>
            <person name="Dalin E."/>
            <person name="Tice H."/>
            <person name="Bruce D."/>
            <person name="Goodwin L."/>
            <person name="Pitluck S."/>
            <person name="Schmutz J."/>
            <person name="Larimer F."/>
            <person name="Land M."/>
            <person name="Hauser L."/>
            <person name="Kyrpides N."/>
            <person name="Mikhailova N."/>
            <person name="Liu Z."/>
            <person name="Li T."/>
            <person name="Zhao F."/>
            <person name="Overmann J."/>
            <person name="Bryant D.A."/>
            <person name="Richardson P."/>
        </authorList>
    </citation>
    <scope>NUCLEOTIDE SEQUENCE [LARGE SCALE GENOMIC DNA]</scope>
    <source>
        <strain evidence="2">DSM 5477 / BU-1</strain>
    </source>
</reference>
<accession>B4SDU8</accession>
<sequence length="170" mass="18951">MVQTPYVMNLNLDDRLAMDAVEVMESALDSGSDLVGGDWKICYSQEETDAVASSFPASELPFIPAWPPAGDLTRLGSGTGSRGTLGPACMWRTHLHKTLARYPYQFGDGTLIRVIGDAVWWRLLVQNKKKMQRVASIIGNYNSHQHDQAEFRNSAQSEEQRLKLIGVRLL</sequence>
<evidence type="ECO:0000313" key="1">
    <source>
        <dbReference type="EMBL" id="ACF42939.1"/>
    </source>
</evidence>
<dbReference type="Proteomes" id="UP000002724">
    <property type="component" value="Chromosome"/>
</dbReference>
<evidence type="ECO:0000313" key="2">
    <source>
        <dbReference type="Proteomes" id="UP000002724"/>
    </source>
</evidence>
<protein>
    <recommendedName>
        <fullName evidence="3">Glycosyltransferase 2-like domain-containing protein</fullName>
    </recommendedName>
</protein>
<keyword evidence="2" id="KW-1185">Reference proteome</keyword>
<proteinExistence type="predicted"/>
<organism evidence="1 2">
    <name type="scientific">Pelodictyon phaeoclathratiforme (strain DSM 5477 / BU-1)</name>
    <dbReference type="NCBI Taxonomy" id="324925"/>
    <lineage>
        <taxon>Bacteria</taxon>
        <taxon>Pseudomonadati</taxon>
        <taxon>Chlorobiota</taxon>
        <taxon>Chlorobiia</taxon>
        <taxon>Chlorobiales</taxon>
        <taxon>Chlorobiaceae</taxon>
        <taxon>Chlorobium/Pelodictyon group</taxon>
        <taxon>Pelodictyon</taxon>
    </lineage>
</organism>
<evidence type="ECO:0008006" key="3">
    <source>
        <dbReference type="Google" id="ProtNLM"/>
    </source>
</evidence>
<dbReference type="AlphaFoldDB" id="B4SDU8"/>
<dbReference type="eggNOG" id="COG1215">
    <property type="taxonomic scope" value="Bacteria"/>
</dbReference>
<name>B4SDU8_PELPB</name>
<dbReference type="STRING" id="324925.Ppha_0640"/>
<gene>
    <name evidence="1" type="ordered locus">Ppha_0640</name>
</gene>
<dbReference type="EMBL" id="CP001110">
    <property type="protein sequence ID" value="ACF42939.1"/>
    <property type="molecule type" value="Genomic_DNA"/>
</dbReference>
<dbReference type="KEGG" id="pph:Ppha_0640"/>